<evidence type="ECO:0000256" key="1">
    <source>
        <dbReference type="SAM" id="MobiDB-lite"/>
    </source>
</evidence>
<feature type="region of interest" description="Disordered" evidence="1">
    <location>
        <begin position="1"/>
        <end position="32"/>
    </location>
</feature>
<evidence type="ECO:0000313" key="3">
    <source>
        <dbReference type="Proteomes" id="UP000297280"/>
    </source>
</evidence>
<evidence type="ECO:0000313" key="2">
    <source>
        <dbReference type="EMBL" id="TGO84819.1"/>
    </source>
</evidence>
<dbReference type="Proteomes" id="UP000297280">
    <property type="component" value="Unassembled WGS sequence"/>
</dbReference>
<proteinExistence type="predicted"/>
<name>A0A4Z1KRR0_9HELO</name>
<comment type="caution">
    <text evidence="2">The sequence shown here is derived from an EMBL/GenBank/DDBJ whole genome shotgun (WGS) entry which is preliminary data.</text>
</comment>
<dbReference type="EMBL" id="PQXO01000461">
    <property type="protein sequence ID" value="TGO84819.1"/>
    <property type="molecule type" value="Genomic_DNA"/>
</dbReference>
<reference evidence="2 3" key="1">
    <citation type="submission" date="2017-12" db="EMBL/GenBank/DDBJ databases">
        <title>Comparative genomics of Botrytis spp.</title>
        <authorList>
            <person name="Valero-Jimenez C.A."/>
            <person name="Tapia P."/>
            <person name="Veloso J."/>
            <person name="Silva-Moreno E."/>
            <person name="Staats M."/>
            <person name="Valdes J.H."/>
            <person name="Van Kan J.A.L."/>
        </authorList>
    </citation>
    <scope>NUCLEOTIDE SEQUENCE [LARGE SCALE GENOMIC DNA]</scope>
    <source>
        <strain evidence="2 3">MUCL3349</strain>
    </source>
</reference>
<protein>
    <submittedName>
        <fullName evidence="2">Uncharacterized protein</fullName>
    </submittedName>
</protein>
<keyword evidence="3" id="KW-1185">Reference proteome</keyword>
<sequence>MNGRGANDKAIEAITEFSQPKPRDRYSGDPASGKMVDITLRDIVIADIAEPRKIPDMSTKYTVVGTTVVEVAEPHSAVPRMGTM</sequence>
<organism evidence="2 3">
    <name type="scientific">Botrytis porri</name>
    <dbReference type="NCBI Taxonomy" id="87229"/>
    <lineage>
        <taxon>Eukaryota</taxon>
        <taxon>Fungi</taxon>
        <taxon>Dikarya</taxon>
        <taxon>Ascomycota</taxon>
        <taxon>Pezizomycotina</taxon>
        <taxon>Leotiomycetes</taxon>
        <taxon>Helotiales</taxon>
        <taxon>Sclerotiniaceae</taxon>
        <taxon>Botrytis</taxon>
    </lineage>
</organism>
<gene>
    <name evidence="2" type="ORF">BPOR_0462g00090</name>
</gene>
<accession>A0A4Z1KRR0</accession>
<feature type="compositionally biased region" description="Basic and acidic residues" evidence="1">
    <location>
        <begin position="1"/>
        <end position="11"/>
    </location>
</feature>
<dbReference type="AlphaFoldDB" id="A0A4Z1KRR0"/>